<feature type="transmembrane region" description="Helical" evidence="6">
    <location>
        <begin position="211"/>
        <end position="230"/>
    </location>
</feature>
<keyword evidence="3 6" id="KW-0812">Transmembrane</keyword>
<dbReference type="PIRSF" id="PIRSF035875">
    <property type="entry name" value="RNase_BN"/>
    <property type="match status" value="1"/>
</dbReference>
<comment type="subcellular location">
    <subcellularLocation>
        <location evidence="1">Cell membrane</location>
        <topology evidence="1">Multi-pass membrane protein</topology>
    </subcellularLocation>
</comment>
<evidence type="ECO:0000256" key="4">
    <source>
        <dbReference type="ARBA" id="ARBA00022989"/>
    </source>
</evidence>
<feature type="transmembrane region" description="Helical" evidence="6">
    <location>
        <begin position="91"/>
        <end position="117"/>
    </location>
</feature>
<dbReference type="GO" id="GO:0005886">
    <property type="term" value="C:plasma membrane"/>
    <property type="evidence" value="ECO:0007669"/>
    <property type="project" value="UniProtKB-SubCell"/>
</dbReference>
<protein>
    <submittedName>
        <fullName evidence="7">Membrane protein</fullName>
    </submittedName>
</protein>
<evidence type="ECO:0000313" key="7">
    <source>
        <dbReference type="EMBL" id="TDN50889.1"/>
    </source>
</evidence>
<dbReference type="InterPro" id="IPR017039">
    <property type="entry name" value="Virul_fac_BrkB"/>
</dbReference>
<accession>A0A4R6E1J9</accession>
<reference evidence="7 8" key="1">
    <citation type="submission" date="2019-03" db="EMBL/GenBank/DDBJ databases">
        <title>Genomic Encyclopedia of Type Strains, Phase IV (KMG-IV): sequencing the most valuable type-strain genomes for metagenomic binning, comparative biology and taxonomic classification.</title>
        <authorList>
            <person name="Goeker M."/>
        </authorList>
    </citation>
    <scope>NUCLEOTIDE SEQUENCE [LARGE SCALE GENOMIC DNA]</scope>
    <source>
        <strain evidence="7 8">DSM 12121</strain>
    </source>
</reference>
<name>A0A4R6E1J9_9RHOO</name>
<evidence type="ECO:0000256" key="1">
    <source>
        <dbReference type="ARBA" id="ARBA00004651"/>
    </source>
</evidence>
<dbReference type="Pfam" id="PF03631">
    <property type="entry name" value="Virul_fac_BrkB"/>
    <property type="match status" value="1"/>
</dbReference>
<feature type="transmembrane region" description="Helical" evidence="6">
    <location>
        <begin position="177"/>
        <end position="199"/>
    </location>
</feature>
<evidence type="ECO:0000256" key="5">
    <source>
        <dbReference type="ARBA" id="ARBA00023136"/>
    </source>
</evidence>
<feature type="transmembrane region" description="Helical" evidence="6">
    <location>
        <begin position="138"/>
        <end position="165"/>
    </location>
</feature>
<evidence type="ECO:0000313" key="8">
    <source>
        <dbReference type="Proteomes" id="UP000295129"/>
    </source>
</evidence>
<sequence length="294" mass="31334">MIDPALWKVPLRAGQAWAKDRCTTYAAALAYYAAFALAPILVIAVAVAGLVFGQAAVEGRVVAELGELLGAQGAALVQRLLAASYESGSGFVAGAVALFSVALGASALFMEMGAAFERIFRARRTYKTFWLGMVLQRLRALTVIVGVGFLLMVSLIASAAIVVVGQYLTQGIASLLWVAWVLQAVIALLMQAGLFAIIYKVLAPIPLRLKTVFGGAMVTAMLFEVGKWGIGLYLGRASVSTTFGAAGSLAVILVWVYYVSMILLYGAEVTRQLHRVHELRHRQAQRLGEAARAA</sequence>
<feature type="transmembrane region" description="Helical" evidence="6">
    <location>
        <begin position="242"/>
        <end position="265"/>
    </location>
</feature>
<evidence type="ECO:0000256" key="6">
    <source>
        <dbReference type="SAM" id="Phobius"/>
    </source>
</evidence>
<dbReference type="AlphaFoldDB" id="A0A4R6E1J9"/>
<comment type="caution">
    <text evidence="7">The sequence shown here is derived from an EMBL/GenBank/DDBJ whole genome shotgun (WGS) entry which is preliminary data.</text>
</comment>
<dbReference type="PANTHER" id="PTHR30213">
    <property type="entry name" value="INNER MEMBRANE PROTEIN YHJD"/>
    <property type="match status" value="1"/>
</dbReference>
<evidence type="ECO:0000256" key="3">
    <source>
        <dbReference type="ARBA" id="ARBA00022692"/>
    </source>
</evidence>
<keyword evidence="4 6" id="KW-1133">Transmembrane helix</keyword>
<dbReference type="RefSeq" id="WP_162851716.1">
    <property type="nucleotide sequence ID" value="NZ_SNVV01000008.1"/>
</dbReference>
<gene>
    <name evidence="7" type="ORF">C7389_108133</name>
</gene>
<dbReference type="PANTHER" id="PTHR30213:SF1">
    <property type="entry name" value="INNER MEMBRANE PROTEIN YHJD"/>
    <property type="match status" value="1"/>
</dbReference>
<dbReference type="EMBL" id="SNVV01000008">
    <property type="protein sequence ID" value="TDN50889.1"/>
    <property type="molecule type" value="Genomic_DNA"/>
</dbReference>
<dbReference type="Proteomes" id="UP000295129">
    <property type="component" value="Unassembled WGS sequence"/>
</dbReference>
<keyword evidence="8" id="KW-1185">Reference proteome</keyword>
<keyword evidence="2" id="KW-1003">Cell membrane</keyword>
<evidence type="ECO:0000256" key="2">
    <source>
        <dbReference type="ARBA" id="ARBA00022475"/>
    </source>
</evidence>
<feature type="transmembrane region" description="Helical" evidence="6">
    <location>
        <begin position="29"/>
        <end position="52"/>
    </location>
</feature>
<proteinExistence type="predicted"/>
<keyword evidence="5 6" id="KW-0472">Membrane</keyword>
<organism evidence="7 8">
    <name type="scientific">Azoarcus indigens</name>
    <dbReference type="NCBI Taxonomy" id="29545"/>
    <lineage>
        <taxon>Bacteria</taxon>
        <taxon>Pseudomonadati</taxon>
        <taxon>Pseudomonadota</taxon>
        <taxon>Betaproteobacteria</taxon>
        <taxon>Rhodocyclales</taxon>
        <taxon>Zoogloeaceae</taxon>
        <taxon>Azoarcus</taxon>
    </lineage>
</organism>